<evidence type="ECO:0000256" key="2">
    <source>
        <dbReference type="ARBA" id="ARBA00023186"/>
    </source>
</evidence>
<dbReference type="SUPFAM" id="SSF58014">
    <property type="entry name" value="Coiled-coil domain of nucleotide exchange factor GrpE"/>
    <property type="match status" value="1"/>
</dbReference>
<dbReference type="PATRIC" id="fig|1276220.3.peg.342"/>
<dbReference type="Gene3D" id="2.30.22.10">
    <property type="entry name" value="Head domain of nucleotide exchange factor GrpE"/>
    <property type="match status" value="1"/>
</dbReference>
<name>S5LZ67_9MOLU</name>
<dbReference type="GO" id="GO:0000774">
    <property type="term" value="F:adenyl-nucleotide exchange factor activity"/>
    <property type="evidence" value="ECO:0007669"/>
    <property type="project" value="InterPro"/>
</dbReference>
<dbReference type="PANTHER" id="PTHR21237">
    <property type="entry name" value="GRPE PROTEIN"/>
    <property type="match status" value="1"/>
</dbReference>
<accession>S5LZ67</accession>
<dbReference type="GO" id="GO:0051082">
    <property type="term" value="F:unfolded protein binding"/>
    <property type="evidence" value="ECO:0007669"/>
    <property type="project" value="TreeGrafter"/>
</dbReference>
<dbReference type="OrthoDB" id="9812586at2"/>
<dbReference type="eggNOG" id="COG0576">
    <property type="taxonomic scope" value="Bacteria"/>
</dbReference>
<evidence type="ECO:0000256" key="4">
    <source>
        <dbReference type="RuleBase" id="RU000639"/>
    </source>
</evidence>
<evidence type="ECO:0000256" key="1">
    <source>
        <dbReference type="ARBA" id="ARBA00009054"/>
    </source>
</evidence>
<organism evidence="7 8">
    <name type="scientific">Spiroplasma taiwanense CT-1</name>
    <dbReference type="NCBI Taxonomy" id="1276220"/>
    <lineage>
        <taxon>Bacteria</taxon>
        <taxon>Bacillati</taxon>
        <taxon>Mycoplasmatota</taxon>
        <taxon>Mollicutes</taxon>
        <taxon>Entomoplasmatales</taxon>
        <taxon>Spiroplasmataceae</taxon>
        <taxon>Spiroplasma</taxon>
    </lineage>
</organism>
<dbReference type="PANTHER" id="PTHR21237:SF23">
    <property type="entry name" value="GRPE PROTEIN HOMOLOG, MITOCHONDRIAL"/>
    <property type="match status" value="1"/>
</dbReference>
<dbReference type="PROSITE" id="PS01071">
    <property type="entry name" value="GRPE"/>
    <property type="match status" value="1"/>
</dbReference>
<reference evidence="7 8" key="1">
    <citation type="journal article" date="2013" name="Genome Biol. Evol.">
        <title>Comparison of metabolic capacities and inference of gene content evolution in mosquito-associated Spiroplasma diminutum and S. taiwanense.</title>
        <authorList>
            <person name="Lo W.S."/>
            <person name="Ku C."/>
            <person name="Chen L.L."/>
            <person name="Chang T.H."/>
            <person name="Kuo C.H."/>
        </authorList>
    </citation>
    <scope>NUCLEOTIDE SEQUENCE [LARGE SCALE GENOMIC DNA]</scope>
    <source>
        <strain evidence="7">CT-1</strain>
    </source>
</reference>
<dbReference type="Proteomes" id="UP000014984">
    <property type="component" value="Chromosome"/>
</dbReference>
<dbReference type="GO" id="GO:0042803">
    <property type="term" value="F:protein homodimerization activity"/>
    <property type="evidence" value="ECO:0007669"/>
    <property type="project" value="InterPro"/>
</dbReference>
<dbReference type="SUPFAM" id="SSF51064">
    <property type="entry name" value="Head domain of nucleotide exchange factor GrpE"/>
    <property type="match status" value="1"/>
</dbReference>
<evidence type="ECO:0000313" key="7">
    <source>
        <dbReference type="EMBL" id="AGR40997.1"/>
    </source>
</evidence>
<dbReference type="InterPro" id="IPR009012">
    <property type="entry name" value="GrpE_head"/>
</dbReference>
<keyword evidence="6" id="KW-0175">Coiled coil</keyword>
<comment type="similarity">
    <text evidence="1 3 5">Belongs to the GrpE family.</text>
</comment>
<dbReference type="Pfam" id="PF01025">
    <property type="entry name" value="GrpE"/>
    <property type="match status" value="1"/>
</dbReference>
<feature type="coiled-coil region" evidence="6">
    <location>
        <begin position="48"/>
        <end position="82"/>
    </location>
</feature>
<keyword evidence="3 4" id="KW-0346">Stress response</keyword>
<evidence type="ECO:0000313" key="8">
    <source>
        <dbReference type="Proteomes" id="UP000014984"/>
    </source>
</evidence>
<protein>
    <recommendedName>
        <fullName evidence="3 4">Protein GrpE</fullName>
    </recommendedName>
    <alternativeName>
        <fullName evidence="3">HSP-70 cofactor</fullName>
    </alternativeName>
</protein>
<dbReference type="STRING" id="1276220.STAIW_v1c03390"/>
<dbReference type="KEGG" id="stai:STAIW_v1c03390"/>
<keyword evidence="3" id="KW-0963">Cytoplasm</keyword>
<gene>
    <name evidence="3 7" type="primary">grpE</name>
    <name evidence="7" type="ORF">STAIW_v1c03390</name>
</gene>
<dbReference type="Gene3D" id="3.90.20.20">
    <property type="match status" value="1"/>
</dbReference>
<dbReference type="AlphaFoldDB" id="S5LZ67"/>
<proteinExistence type="inferred from homology"/>
<dbReference type="RefSeq" id="WP_020834136.1">
    <property type="nucleotide sequence ID" value="NC_021846.1"/>
</dbReference>
<dbReference type="HAMAP" id="MF_01151">
    <property type="entry name" value="GrpE"/>
    <property type="match status" value="1"/>
</dbReference>
<comment type="subunit">
    <text evidence="3">Homodimer.</text>
</comment>
<keyword evidence="8" id="KW-1185">Reference proteome</keyword>
<dbReference type="InterPro" id="IPR000740">
    <property type="entry name" value="GrpE"/>
</dbReference>
<evidence type="ECO:0000256" key="5">
    <source>
        <dbReference type="RuleBase" id="RU004478"/>
    </source>
</evidence>
<dbReference type="InterPro" id="IPR013805">
    <property type="entry name" value="GrpE_CC"/>
</dbReference>
<keyword evidence="2 3" id="KW-0143">Chaperone</keyword>
<comment type="function">
    <text evidence="3 4">Participates actively in the response to hyperosmotic and heat shock by preventing the aggregation of stress-denatured proteins, in association with DnaK and GrpE. It is the nucleotide exchange factor for DnaK and may function as a thermosensor. Unfolded proteins bind initially to DnaJ; upon interaction with the DnaJ-bound protein, DnaK hydrolyzes its bound ATP, resulting in the formation of a stable complex. GrpE releases ADP from DnaK; ATP binding to DnaK triggers the release of the substrate protein, thus completing the reaction cycle. Several rounds of ATP-dependent interactions between DnaJ, DnaK and GrpE are required for fully efficient folding.</text>
</comment>
<dbReference type="HOGENOM" id="CLU_057217_6_3_14"/>
<dbReference type="GO" id="GO:0005737">
    <property type="term" value="C:cytoplasm"/>
    <property type="evidence" value="ECO:0007669"/>
    <property type="project" value="UniProtKB-SubCell"/>
</dbReference>
<evidence type="ECO:0000256" key="6">
    <source>
        <dbReference type="SAM" id="Coils"/>
    </source>
</evidence>
<dbReference type="GO" id="GO:0006457">
    <property type="term" value="P:protein folding"/>
    <property type="evidence" value="ECO:0007669"/>
    <property type="project" value="InterPro"/>
</dbReference>
<comment type="subcellular location">
    <subcellularLocation>
        <location evidence="3">Cytoplasm</location>
    </subcellularLocation>
</comment>
<dbReference type="PRINTS" id="PR00773">
    <property type="entry name" value="GRPEPROTEIN"/>
</dbReference>
<evidence type="ECO:0000256" key="3">
    <source>
        <dbReference type="HAMAP-Rule" id="MF_01151"/>
    </source>
</evidence>
<dbReference type="EMBL" id="CP005074">
    <property type="protein sequence ID" value="AGR40997.1"/>
    <property type="molecule type" value="Genomic_DNA"/>
</dbReference>
<dbReference type="CDD" id="cd00446">
    <property type="entry name" value="GrpE"/>
    <property type="match status" value="1"/>
</dbReference>
<dbReference type="GO" id="GO:0051087">
    <property type="term" value="F:protein-folding chaperone binding"/>
    <property type="evidence" value="ECO:0007669"/>
    <property type="project" value="InterPro"/>
</dbReference>
<sequence length="208" mass="23791">MDKKEKKIIFDLLDDIKINLNIDLKSDDKDKKLKKDKKNEDEIEIDIEKKELSSVEKLELEIANLMNEISKLEEAKLMAIADNQNTVRRFQNETMLIKKYGGEKLAIELLPAIDMFRTVLKSSPDNPEIKNYLMGFEMIISQIDQALSNSGIQIIEVKSGDEFNPELHTAIEQIETEEFESGKITSVVSNGYKLHDRVIKHAAVKVAK</sequence>